<comment type="caution">
    <text evidence="4">The sequence shown here is derived from an EMBL/GenBank/DDBJ whole genome shotgun (WGS) entry which is preliminary data.</text>
</comment>
<dbReference type="PROSITE" id="PS50192">
    <property type="entry name" value="T_SNARE"/>
    <property type="match status" value="1"/>
</dbReference>
<dbReference type="SMART" id="SM00397">
    <property type="entry name" value="t_SNARE"/>
    <property type="match status" value="1"/>
</dbReference>
<reference evidence="4" key="1">
    <citation type="submission" date="2021-03" db="EMBL/GenBank/DDBJ databases">
        <authorList>
            <person name="Bekaert M."/>
        </authorList>
    </citation>
    <scope>NUCLEOTIDE SEQUENCE</scope>
</reference>
<dbReference type="AlphaFoldDB" id="A0A8S3TB30"/>
<feature type="compositionally biased region" description="Polar residues" evidence="2">
    <location>
        <begin position="63"/>
        <end position="73"/>
    </location>
</feature>
<dbReference type="PANTHER" id="PTHR19305:SF9">
    <property type="entry name" value="SYNAPTOSOMAL-ASSOCIATED PROTEIN 29"/>
    <property type="match status" value="1"/>
</dbReference>
<gene>
    <name evidence="4" type="ORF">MEDL_41026</name>
</gene>
<dbReference type="GO" id="GO:0005886">
    <property type="term" value="C:plasma membrane"/>
    <property type="evidence" value="ECO:0007669"/>
    <property type="project" value="TreeGrafter"/>
</dbReference>
<dbReference type="GO" id="GO:0031629">
    <property type="term" value="P:synaptic vesicle fusion to presynaptic active zone membrane"/>
    <property type="evidence" value="ECO:0007669"/>
    <property type="project" value="TreeGrafter"/>
</dbReference>
<evidence type="ECO:0000313" key="4">
    <source>
        <dbReference type="EMBL" id="CAG2228028.1"/>
    </source>
</evidence>
<dbReference type="CDD" id="cd15856">
    <property type="entry name" value="SNARE_SNAP29C"/>
    <property type="match status" value="1"/>
</dbReference>
<feature type="compositionally biased region" description="Basic and acidic residues" evidence="2">
    <location>
        <begin position="76"/>
        <end position="98"/>
    </location>
</feature>
<evidence type="ECO:0000256" key="1">
    <source>
        <dbReference type="ARBA" id="ARBA00009480"/>
    </source>
</evidence>
<proteinExistence type="inferred from homology"/>
<dbReference type="GO" id="GO:0019905">
    <property type="term" value="F:syntaxin binding"/>
    <property type="evidence" value="ECO:0007669"/>
    <property type="project" value="TreeGrafter"/>
</dbReference>
<dbReference type="GO" id="GO:0005484">
    <property type="term" value="F:SNAP receptor activity"/>
    <property type="evidence" value="ECO:0007669"/>
    <property type="project" value="TreeGrafter"/>
</dbReference>
<dbReference type="PANTHER" id="PTHR19305">
    <property type="entry name" value="SYNAPTOSOMAL ASSOCIATED PROTEIN"/>
    <property type="match status" value="1"/>
</dbReference>
<dbReference type="GO" id="GO:0031201">
    <property type="term" value="C:SNARE complex"/>
    <property type="evidence" value="ECO:0007669"/>
    <property type="project" value="TreeGrafter"/>
</dbReference>
<dbReference type="GO" id="GO:0016082">
    <property type="term" value="P:synaptic vesicle priming"/>
    <property type="evidence" value="ECO:0007669"/>
    <property type="project" value="TreeGrafter"/>
</dbReference>
<evidence type="ECO:0000259" key="3">
    <source>
        <dbReference type="PROSITE" id="PS50192"/>
    </source>
</evidence>
<name>A0A8S3TB30_MYTED</name>
<dbReference type="OrthoDB" id="18679at2759"/>
<dbReference type="InterPro" id="IPR000727">
    <property type="entry name" value="T_SNARE_dom"/>
</dbReference>
<comment type="similarity">
    <text evidence="1">Belongs to the SNAP-25 family.</text>
</comment>
<protein>
    <submittedName>
        <fullName evidence="4">SNAP29</fullName>
    </submittedName>
</protein>
<feature type="domain" description="T-SNARE coiled-coil homology" evidence="3">
    <location>
        <begin position="129"/>
        <end position="169"/>
    </location>
</feature>
<dbReference type="GO" id="GO:0098793">
    <property type="term" value="C:presynapse"/>
    <property type="evidence" value="ECO:0007669"/>
    <property type="project" value="GOC"/>
</dbReference>
<keyword evidence="5" id="KW-1185">Reference proteome</keyword>
<dbReference type="SUPFAM" id="SSF58038">
    <property type="entry name" value="SNARE fusion complex"/>
    <property type="match status" value="2"/>
</dbReference>
<evidence type="ECO:0000256" key="2">
    <source>
        <dbReference type="SAM" id="MobiDB-lite"/>
    </source>
</evidence>
<organism evidence="4 5">
    <name type="scientific">Mytilus edulis</name>
    <name type="common">Blue mussel</name>
    <dbReference type="NCBI Taxonomy" id="6550"/>
    <lineage>
        <taxon>Eukaryota</taxon>
        <taxon>Metazoa</taxon>
        <taxon>Spiralia</taxon>
        <taxon>Lophotrochozoa</taxon>
        <taxon>Mollusca</taxon>
        <taxon>Bivalvia</taxon>
        <taxon>Autobranchia</taxon>
        <taxon>Pteriomorphia</taxon>
        <taxon>Mytilida</taxon>
        <taxon>Mytiloidea</taxon>
        <taxon>Mytilidae</taxon>
        <taxon>Mytilinae</taxon>
        <taxon>Mytilus</taxon>
    </lineage>
</organism>
<dbReference type="EMBL" id="CAJPWZ010001986">
    <property type="protein sequence ID" value="CAG2228028.1"/>
    <property type="molecule type" value="Genomic_DNA"/>
</dbReference>
<accession>A0A8S3TB30</accession>
<feature type="region of interest" description="Disordered" evidence="2">
    <location>
        <begin position="62"/>
        <end position="108"/>
    </location>
</feature>
<sequence length="195" mass="22521">MYTMTCMISIDFIFQELLRQGEQLDNIERKTTEMNQEMTATQKHINNIKSVFGGVKNWWSGRKANQQQASSSPEPRPSKLRDTVDNSKNEYESKKRVDTSGFGSFEDDDLDKQFMSGSRKQMIQPVTNSHREKEVDENLGLMSDGISKLKGLAMGLGDEIERQNQQIDDRINPQMDKLNLNLENQNKQMKNILRK</sequence>
<evidence type="ECO:0000313" key="5">
    <source>
        <dbReference type="Proteomes" id="UP000683360"/>
    </source>
</evidence>
<dbReference type="Proteomes" id="UP000683360">
    <property type="component" value="Unassembled WGS sequence"/>
</dbReference>
<dbReference type="Gene3D" id="1.20.5.110">
    <property type="match status" value="2"/>
</dbReference>